<comment type="caution">
    <text evidence="2">The sequence shown here is derived from an EMBL/GenBank/DDBJ whole genome shotgun (WGS) entry which is preliminary data.</text>
</comment>
<dbReference type="Proteomes" id="UP000265520">
    <property type="component" value="Unassembled WGS sequence"/>
</dbReference>
<sequence length="51" mass="5449">VNTSHGVSNYPEETISPRHAAEGVQLVQPVPSLTTPAVDHVEEEAAKNTKL</sequence>
<organism evidence="2 3">
    <name type="scientific">Trifolium medium</name>
    <dbReference type="NCBI Taxonomy" id="97028"/>
    <lineage>
        <taxon>Eukaryota</taxon>
        <taxon>Viridiplantae</taxon>
        <taxon>Streptophyta</taxon>
        <taxon>Embryophyta</taxon>
        <taxon>Tracheophyta</taxon>
        <taxon>Spermatophyta</taxon>
        <taxon>Magnoliopsida</taxon>
        <taxon>eudicotyledons</taxon>
        <taxon>Gunneridae</taxon>
        <taxon>Pentapetalae</taxon>
        <taxon>rosids</taxon>
        <taxon>fabids</taxon>
        <taxon>Fabales</taxon>
        <taxon>Fabaceae</taxon>
        <taxon>Papilionoideae</taxon>
        <taxon>50 kb inversion clade</taxon>
        <taxon>NPAAA clade</taxon>
        <taxon>Hologalegina</taxon>
        <taxon>IRL clade</taxon>
        <taxon>Trifolieae</taxon>
        <taxon>Trifolium</taxon>
    </lineage>
</organism>
<evidence type="ECO:0000256" key="1">
    <source>
        <dbReference type="SAM" id="MobiDB-lite"/>
    </source>
</evidence>
<evidence type="ECO:0000313" key="3">
    <source>
        <dbReference type="Proteomes" id="UP000265520"/>
    </source>
</evidence>
<evidence type="ECO:0000313" key="2">
    <source>
        <dbReference type="EMBL" id="MCI35509.1"/>
    </source>
</evidence>
<dbReference type="AlphaFoldDB" id="A0A392RGY1"/>
<name>A0A392RGY1_9FABA</name>
<accession>A0A392RGY1</accession>
<keyword evidence="3" id="KW-1185">Reference proteome</keyword>
<proteinExistence type="predicted"/>
<dbReference type="EMBL" id="LXQA010224080">
    <property type="protein sequence ID" value="MCI35509.1"/>
    <property type="molecule type" value="Genomic_DNA"/>
</dbReference>
<feature type="non-terminal residue" evidence="2">
    <location>
        <position position="1"/>
    </location>
</feature>
<feature type="compositionally biased region" description="Basic and acidic residues" evidence="1">
    <location>
        <begin position="39"/>
        <end position="51"/>
    </location>
</feature>
<feature type="region of interest" description="Disordered" evidence="1">
    <location>
        <begin position="1"/>
        <end position="51"/>
    </location>
</feature>
<reference evidence="2 3" key="1">
    <citation type="journal article" date="2018" name="Front. Plant Sci.">
        <title>Red Clover (Trifolium pratense) and Zigzag Clover (T. medium) - A Picture of Genomic Similarities and Differences.</title>
        <authorList>
            <person name="Dluhosova J."/>
            <person name="Istvanek J."/>
            <person name="Nedelnik J."/>
            <person name="Repkova J."/>
        </authorList>
    </citation>
    <scope>NUCLEOTIDE SEQUENCE [LARGE SCALE GENOMIC DNA]</scope>
    <source>
        <strain evidence="3">cv. 10/8</strain>
        <tissue evidence="2">Leaf</tissue>
    </source>
</reference>
<protein>
    <submittedName>
        <fullName evidence="2">Uncharacterized protein</fullName>
    </submittedName>
</protein>